<dbReference type="Proteomes" id="UP000429980">
    <property type="component" value="Unassembled WGS sequence"/>
</dbReference>
<evidence type="ECO:0000313" key="1">
    <source>
        <dbReference type="EMBL" id="TWL35231.1"/>
    </source>
</evidence>
<proteinExistence type="predicted"/>
<evidence type="ECO:0000313" key="2">
    <source>
        <dbReference type="Proteomes" id="UP000429980"/>
    </source>
</evidence>
<accession>A0ABY3FSG2</accession>
<dbReference type="RefSeq" id="WP_411202756.1">
    <property type="nucleotide sequence ID" value="NZ_JAWVOA010000004.1"/>
</dbReference>
<dbReference type="EMBL" id="NILF01000062">
    <property type="protein sequence ID" value="TWL35231.1"/>
    <property type="molecule type" value="Genomic_DNA"/>
</dbReference>
<sequence>MIEVTMHRTTDEKWKVIRFFLLEENRKRLRFIFHDAAAYYGGFFVKLYL</sequence>
<protein>
    <recommendedName>
        <fullName evidence="3">Transposase</fullName>
    </recommendedName>
</protein>
<keyword evidence="2" id="KW-1185">Reference proteome</keyword>
<gene>
    <name evidence="1" type="ORF">CHCC15381_3674</name>
</gene>
<name>A0ABY3FSG2_9BACI</name>
<evidence type="ECO:0008006" key="3">
    <source>
        <dbReference type="Google" id="ProtNLM"/>
    </source>
</evidence>
<organism evidence="1 2">
    <name type="scientific">Bacillus paralicheniformis</name>
    <dbReference type="NCBI Taxonomy" id="1648923"/>
    <lineage>
        <taxon>Bacteria</taxon>
        <taxon>Bacillati</taxon>
        <taxon>Bacillota</taxon>
        <taxon>Bacilli</taxon>
        <taxon>Bacillales</taxon>
        <taxon>Bacillaceae</taxon>
        <taxon>Bacillus</taxon>
    </lineage>
</organism>
<reference evidence="1 2" key="1">
    <citation type="submission" date="2019-06" db="EMBL/GenBank/DDBJ databases">
        <title>Genome sequence analysis of &gt;100 Bacillus licheniformis strains suggests intrinsic resistance to this species.</title>
        <authorList>
            <person name="Wels M."/>
            <person name="Siezen R.J."/>
            <person name="Johansen E."/>
            <person name="Stuer-Lauridsen B."/>
            <person name="Bjerre K."/>
            <person name="Nielsen B.K.K."/>
        </authorList>
    </citation>
    <scope>NUCLEOTIDE SEQUENCE [LARGE SCALE GENOMIC DNA]</scope>
    <source>
        <strain evidence="1 2">BAC-15381</strain>
    </source>
</reference>
<comment type="caution">
    <text evidence="1">The sequence shown here is derived from an EMBL/GenBank/DDBJ whole genome shotgun (WGS) entry which is preliminary data.</text>
</comment>